<dbReference type="AlphaFoldDB" id="A0A6P5AGJ1"/>
<evidence type="ECO:0000313" key="24">
    <source>
        <dbReference type="RefSeq" id="XP_019645449.1"/>
    </source>
</evidence>
<dbReference type="SUPFAM" id="SSF81296">
    <property type="entry name" value="E set domains"/>
    <property type="match status" value="1"/>
</dbReference>
<name>A0A6P5AGJ1_BRABE</name>
<comment type="subunit">
    <text evidence="13">Associates with KCNJ3/GIRK1 to form a G-protein-activated heteromultimer pore-forming unit. Interacts (via PDZ-binding motif) with SNX27 (via PDZ domain); the interaction is required when endocytosed to prevent degradation in lysosomes and promote recycling to the plasma membrane.</text>
</comment>
<evidence type="ECO:0000256" key="7">
    <source>
        <dbReference type="ARBA" id="ARBA00022989"/>
    </source>
</evidence>
<comment type="subcellular location">
    <subcellularLocation>
        <location evidence="1 17">Membrane</location>
        <topology evidence="1 17">Multi-pass membrane protein</topology>
    </subcellularLocation>
</comment>
<feature type="transmembrane region" description="Helical" evidence="19">
    <location>
        <begin position="107"/>
        <end position="130"/>
    </location>
</feature>
<dbReference type="Pfam" id="PF17655">
    <property type="entry name" value="IRK_C"/>
    <property type="match status" value="1"/>
</dbReference>
<evidence type="ECO:0000256" key="19">
    <source>
        <dbReference type="SAM" id="Phobius"/>
    </source>
</evidence>
<evidence type="ECO:0000313" key="22">
    <source>
        <dbReference type="Proteomes" id="UP000515135"/>
    </source>
</evidence>
<dbReference type="GO" id="GO:0034702">
    <property type="term" value="C:monoatomic ion channel complex"/>
    <property type="evidence" value="ECO:0007669"/>
    <property type="project" value="UniProtKB-KW"/>
</dbReference>
<dbReference type="Gene3D" id="2.60.40.1400">
    <property type="entry name" value="G protein-activated inward rectifier potassium channel 1"/>
    <property type="match status" value="1"/>
</dbReference>
<dbReference type="Pfam" id="PF01007">
    <property type="entry name" value="IRK"/>
    <property type="match status" value="1"/>
</dbReference>
<keyword evidence="22" id="KW-1185">Reference proteome</keyword>
<feature type="domain" description="Inward rectifier potassium channel C-terminal" evidence="21">
    <location>
        <begin position="220"/>
        <end position="390"/>
    </location>
</feature>
<dbReference type="OrthoDB" id="273257at2759"/>
<evidence type="ECO:0000259" key="20">
    <source>
        <dbReference type="Pfam" id="PF01007"/>
    </source>
</evidence>
<feature type="transmembrane region" description="Helical" evidence="19">
    <location>
        <begin position="183"/>
        <end position="207"/>
    </location>
</feature>
<reference evidence="23 24" key="1">
    <citation type="submission" date="2025-04" db="UniProtKB">
        <authorList>
            <consortium name="RefSeq"/>
        </authorList>
    </citation>
    <scope>IDENTIFICATION</scope>
    <source>
        <tissue evidence="23 24">Gonad</tissue>
    </source>
</reference>
<evidence type="ECO:0000256" key="12">
    <source>
        <dbReference type="ARBA" id="ARBA00061604"/>
    </source>
</evidence>
<dbReference type="FunFam" id="2.60.40.1400:FF:000001">
    <property type="entry name" value="G protein-activated inward rectifier potassium channel 2"/>
    <property type="match status" value="1"/>
</dbReference>
<evidence type="ECO:0000256" key="16">
    <source>
        <dbReference type="ARBA" id="ARBA00081071"/>
    </source>
</evidence>
<keyword evidence="7 19" id="KW-1133">Transmembrane helix</keyword>
<accession>A0A6P5AGJ1</accession>
<feature type="compositionally biased region" description="Polar residues" evidence="18">
    <location>
        <begin position="33"/>
        <end position="47"/>
    </location>
</feature>
<evidence type="ECO:0000256" key="10">
    <source>
        <dbReference type="ARBA" id="ARBA00023303"/>
    </source>
</evidence>
<organism evidence="22 24">
    <name type="scientific">Branchiostoma belcheri</name>
    <name type="common">Amphioxus</name>
    <dbReference type="NCBI Taxonomy" id="7741"/>
    <lineage>
        <taxon>Eukaryota</taxon>
        <taxon>Metazoa</taxon>
        <taxon>Chordata</taxon>
        <taxon>Cephalochordata</taxon>
        <taxon>Leptocardii</taxon>
        <taxon>Amphioxiformes</taxon>
        <taxon>Branchiostomatidae</taxon>
        <taxon>Branchiostoma</taxon>
    </lineage>
</organism>
<keyword evidence="8 17" id="KW-0406">Ion transport</keyword>
<dbReference type="PANTHER" id="PTHR11767:SF102">
    <property type="entry name" value="INWARDLY RECTIFYING POTASSIUM CHANNEL 1, ISOFORM F"/>
    <property type="match status" value="1"/>
</dbReference>
<comment type="similarity">
    <text evidence="12">Belongs to the inward rectifier-type potassium channel (TC 1.A.2.1) family. KCNJ9 subfamily.</text>
</comment>
<evidence type="ECO:0000256" key="3">
    <source>
        <dbReference type="ARBA" id="ARBA00022538"/>
    </source>
</evidence>
<dbReference type="InterPro" id="IPR014756">
    <property type="entry name" value="Ig_E-set"/>
</dbReference>
<dbReference type="GO" id="GO:0034765">
    <property type="term" value="P:regulation of monoatomic ion transmembrane transport"/>
    <property type="evidence" value="ECO:0007669"/>
    <property type="project" value="TreeGrafter"/>
</dbReference>
<feature type="domain" description="Potassium channel inwardly rectifying transmembrane" evidence="20">
    <location>
        <begin position="72"/>
        <end position="213"/>
    </location>
</feature>
<dbReference type="KEGG" id="bbel:109486171"/>
<dbReference type="Gene3D" id="1.10.287.70">
    <property type="match status" value="1"/>
</dbReference>
<evidence type="ECO:0000256" key="1">
    <source>
        <dbReference type="ARBA" id="ARBA00004141"/>
    </source>
</evidence>
<dbReference type="GeneID" id="109486171"/>
<dbReference type="GO" id="GO:1990573">
    <property type="term" value="P:potassium ion import across plasma membrane"/>
    <property type="evidence" value="ECO:0007669"/>
    <property type="project" value="TreeGrafter"/>
</dbReference>
<feature type="compositionally biased region" description="Basic and acidic residues" evidence="18">
    <location>
        <begin position="1"/>
        <end position="11"/>
    </location>
</feature>
<evidence type="ECO:0000256" key="11">
    <source>
        <dbReference type="ARBA" id="ARBA00034430"/>
    </source>
</evidence>
<keyword evidence="9 19" id="KW-0472">Membrane</keyword>
<comment type="catalytic activity">
    <reaction evidence="11">
        <text>K(+)(in) = K(+)(out)</text>
        <dbReference type="Rhea" id="RHEA:29463"/>
        <dbReference type="ChEBI" id="CHEBI:29103"/>
    </reaction>
</comment>
<keyword evidence="4 17" id="KW-0812">Transmembrane</keyword>
<keyword evidence="5 17" id="KW-0851">Voltage-gated channel</keyword>
<dbReference type="RefSeq" id="XP_019645440.1">
    <property type="nucleotide sequence ID" value="XM_019789881.1"/>
</dbReference>
<gene>
    <name evidence="23 24" type="primary">LOC109486171</name>
</gene>
<keyword evidence="10 17" id="KW-0407">Ion channel</keyword>
<proteinExistence type="inferred from homology"/>
<evidence type="ECO:0000256" key="9">
    <source>
        <dbReference type="ARBA" id="ARBA00023136"/>
    </source>
</evidence>
<evidence type="ECO:0000256" key="2">
    <source>
        <dbReference type="ARBA" id="ARBA00022448"/>
    </source>
</evidence>
<evidence type="ECO:0000256" key="6">
    <source>
        <dbReference type="ARBA" id="ARBA00022958"/>
    </source>
</evidence>
<evidence type="ECO:0000256" key="4">
    <source>
        <dbReference type="ARBA" id="ARBA00022692"/>
    </source>
</evidence>
<dbReference type="InterPro" id="IPR041647">
    <property type="entry name" value="IRK_C"/>
</dbReference>
<dbReference type="SUPFAM" id="SSF81324">
    <property type="entry name" value="Voltage-gated potassium channels"/>
    <property type="match status" value="1"/>
</dbReference>
<keyword evidence="3 17" id="KW-0633">Potassium transport</keyword>
<dbReference type="GO" id="GO:0005242">
    <property type="term" value="F:inward rectifier potassium channel activity"/>
    <property type="evidence" value="ECO:0007669"/>
    <property type="project" value="InterPro"/>
</dbReference>
<dbReference type="PRINTS" id="PR01320">
    <property type="entry name" value="KIRCHANNEL"/>
</dbReference>
<dbReference type="Proteomes" id="UP000515135">
    <property type="component" value="Unplaced"/>
</dbReference>
<evidence type="ECO:0000313" key="23">
    <source>
        <dbReference type="RefSeq" id="XP_019645440.1"/>
    </source>
</evidence>
<dbReference type="RefSeq" id="XP_019645449.1">
    <property type="nucleotide sequence ID" value="XM_019789890.1"/>
</dbReference>
<evidence type="ECO:0000259" key="21">
    <source>
        <dbReference type="Pfam" id="PF17655"/>
    </source>
</evidence>
<dbReference type="GO" id="GO:0005886">
    <property type="term" value="C:plasma membrane"/>
    <property type="evidence" value="ECO:0007669"/>
    <property type="project" value="TreeGrafter"/>
</dbReference>
<dbReference type="InterPro" id="IPR013518">
    <property type="entry name" value="K_chnl_inward-rec_Kir_cyto"/>
</dbReference>
<evidence type="ECO:0000256" key="18">
    <source>
        <dbReference type="SAM" id="MobiDB-lite"/>
    </source>
</evidence>
<keyword evidence="2 17" id="KW-0813">Transport</keyword>
<dbReference type="InterPro" id="IPR016449">
    <property type="entry name" value="K_chnl_inward-rec_Kir"/>
</dbReference>
<keyword evidence="6 17" id="KW-0630">Potassium</keyword>
<feature type="region of interest" description="Disordered" evidence="18">
    <location>
        <begin position="1"/>
        <end position="58"/>
    </location>
</feature>
<evidence type="ECO:0000256" key="15">
    <source>
        <dbReference type="ARBA" id="ARBA00076077"/>
    </source>
</evidence>
<dbReference type="PANTHER" id="PTHR11767">
    <property type="entry name" value="INWARD RECTIFIER POTASSIUM CHANNEL"/>
    <property type="match status" value="1"/>
</dbReference>
<dbReference type="FunFam" id="1.10.287.70:FF:000019">
    <property type="entry name" value="G protein-activated inward rectifier potassium channel 1"/>
    <property type="match status" value="1"/>
</dbReference>
<dbReference type="InterPro" id="IPR040445">
    <property type="entry name" value="Kir_TM"/>
</dbReference>
<sequence length="467" mass="53587">MPEFPGNKDRSYLTMDGAPTRNGRIPRSPPLHQHSQMSLISDSSTPGERTPIKKASMTSSEAVVRRRWPRFVSKDGICNYRNHHVPLHKRRYIRDFFTTLVDLRWRYTFLSFSAAFVLSWFLFGIVWYIVSLVHGDFAHEVGDPDFQPCVSEMRDFTSSFLFSLETQTTIGYGSRHARDNCGFGAFLVAFQSVVGLIIDTLMIGVFLTKLARPKKRAHTLLFSEQACIANRDGKLSLMFRVADIRKSHIVEAHVRVFVVRHHRKTIEGEELYLNFEDVNVGFDKGTDRVFLITPVTVVHEIDKESPFYDVSEDSLAKEDFEVVVLFEGILESSSYTLQARTSYLADEVLWGYHFDNMVSCSEYGYEVDYKKFNKTHPVPTHEYSARIIDAHRSSLSLDRDVDNNRQCKTNIDRTVDEDDDRGMDPKRLSMALAYENEVHTMVCSNDEWGQGDHVTAKNGQKVTCTKL</sequence>
<evidence type="ECO:0000256" key="5">
    <source>
        <dbReference type="ARBA" id="ARBA00022882"/>
    </source>
</evidence>
<evidence type="ECO:0000256" key="17">
    <source>
        <dbReference type="RuleBase" id="RU003822"/>
    </source>
</evidence>
<protein>
    <recommendedName>
        <fullName evidence="14">G protein-activated inward rectifier potassium channel 3</fullName>
    </recommendedName>
    <alternativeName>
        <fullName evidence="16">Inward rectifier K(+) channel Kir3.3</fullName>
    </alternativeName>
    <alternativeName>
        <fullName evidence="15">Potassium channel, inwardly rectifying subfamily J member 9</fullName>
    </alternativeName>
</protein>
<evidence type="ECO:0000256" key="13">
    <source>
        <dbReference type="ARBA" id="ARBA00062687"/>
    </source>
</evidence>
<evidence type="ECO:0000256" key="8">
    <source>
        <dbReference type="ARBA" id="ARBA00023065"/>
    </source>
</evidence>
<evidence type="ECO:0000256" key="14">
    <source>
        <dbReference type="ARBA" id="ARBA00072191"/>
    </source>
</evidence>